<dbReference type="InterPro" id="IPR023095">
    <property type="entry name" value="Ade_MeTrfase_dom_2"/>
</dbReference>
<keyword evidence="5" id="KW-0949">S-adenosyl-L-methionine</keyword>
<keyword evidence="3 7" id="KW-0489">Methyltransferase</keyword>
<comment type="catalytic activity">
    <reaction evidence="6">
        <text>a 2'-deoxyadenosine in DNA + S-adenosyl-L-methionine = an N(6)-methyl-2'-deoxyadenosine in DNA + S-adenosyl-L-homocysteine + H(+)</text>
        <dbReference type="Rhea" id="RHEA:15197"/>
        <dbReference type="Rhea" id="RHEA-COMP:12418"/>
        <dbReference type="Rhea" id="RHEA-COMP:12419"/>
        <dbReference type="ChEBI" id="CHEBI:15378"/>
        <dbReference type="ChEBI" id="CHEBI:57856"/>
        <dbReference type="ChEBI" id="CHEBI:59789"/>
        <dbReference type="ChEBI" id="CHEBI:90615"/>
        <dbReference type="ChEBI" id="CHEBI:90616"/>
        <dbReference type="EC" id="2.1.1.72"/>
    </reaction>
</comment>
<evidence type="ECO:0000256" key="6">
    <source>
        <dbReference type="ARBA" id="ARBA00047942"/>
    </source>
</evidence>
<dbReference type="OrthoDB" id="9805629at2"/>
<keyword evidence="8" id="KW-1185">Reference proteome</keyword>
<dbReference type="GO" id="GO:0032259">
    <property type="term" value="P:methylation"/>
    <property type="evidence" value="ECO:0007669"/>
    <property type="project" value="UniProtKB-KW"/>
</dbReference>
<proteinExistence type="inferred from homology"/>
<name>A0A1T4QW73_9SPIR</name>
<evidence type="ECO:0000313" key="8">
    <source>
        <dbReference type="Proteomes" id="UP000190395"/>
    </source>
</evidence>
<dbReference type="GO" id="GO:0043565">
    <property type="term" value="F:sequence-specific DNA binding"/>
    <property type="evidence" value="ECO:0007669"/>
    <property type="project" value="TreeGrafter"/>
</dbReference>
<reference evidence="7 8" key="1">
    <citation type="submission" date="2017-02" db="EMBL/GenBank/DDBJ databases">
        <authorList>
            <person name="Peterson S.W."/>
        </authorList>
    </citation>
    <scope>NUCLEOTIDE SEQUENCE [LARGE SCALE GENOMIC DNA]</scope>
    <source>
        <strain evidence="7 8">ATCC BAA-909</strain>
    </source>
</reference>
<evidence type="ECO:0000313" key="7">
    <source>
        <dbReference type="EMBL" id="SKA07568.1"/>
    </source>
</evidence>
<dbReference type="GO" id="GO:0009007">
    <property type="term" value="F:site-specific DNA-methyltransferase (adenine-specific) activity"/>
    <property type="evidence" value="ECO:0007669"/>
    <property type="project" value="UniProtKB-EC"/>
</dbReference>
<dbReference type="GO" id="GO:0006298">
    <property type="term" value="P:mismatch repair"/>
    <property type="evidence" value="ECO:0007669"/>
    <property type="project" value="TreeGrafter"/>
</dbReference>
<dbReference type="RefSeq" id="WP_078931853.1">
    <property type="nucleotide sequence ID" value="NZ_FUXC01000018.1"/>
</dbReference>
<dbReference type="InterPro" id="IPR012327">
    <property type="entry name" value="MeTrfase_D12"/>
</dbReference>
<evidence type="ECO:0000256" key="2">
    <source>
        <dbReference type="ARBA" id="ARBA00011900"/>
    </source>
</evidence>
<dbReference type="EMBL" id="FUXC01000018">
    <property type="protein sequence ID" value="SKA07568.1"/>
    <property type="molecule type" value="Genomic_DNA"/>
</dbReference>
<evidence type="ECO:0000256" key="5">
    <source>
        <dbReference type="ARBA" id="ARBA00022691"/>
    </source>
</evidence>
<gene>
    <name evidence="7" type="ORF">SAMN02745152_02124</name>
</gene>
<dbReference type="GO" id="GO:1904047">
    <property type="term" value="F:S-adenosyl-L-methionine binding"/>
    <property type="evidence" value="ECO:0007669"/>
    <property type="project" value="TreeGrafter"/>
</dbReference>
<dbReference type="PRINTS" id="PR00505">
    <property type="entry name" value="D12N6MTFRASE"/>
</dbReference>
<dbReference type="STRING" id="225004.SAMN02745152_02124"/>
<dbReference type="EC" id="2.1.1.72" evidence="2"/>
<evidence type="ECO:0000256" key="1">
    <source>
        <dbReference type="ARBA" id="ARBA00006594"/>
    </source>
</evidence>
<dbReference type="Proteomes" id="UP000190395">
    <property type="component" value="Unassembled WGS sequence"/>
</dbReference>
<dbReference type="SUPFAM" id="SSF53335">
    <property type="entry name" value="S-adenosyl-L-methionine-dependent methyltransferases"/>
    <property type="match status" value="1"/>
</dbReference>
<dbReference type="Gene3D" id="1.10.1020.10">
    <property type="entry name" value="Adenine-specific Methyltransferase, Domain 2"/>
    <property type="match status" value="1"/>
</dbReference>
<dbReference type="PANTHER" id="PTHR30481:SF3">
    <property type="entry name" value="DNA ADENINE METHYLASE"/>
    <property type="match status" value="1"/>
</dbReference>
<comment type="similarity">
    <text evidence="1">Belongs to the N(4)/N(6)-methyltransferase family.</text>
</comment>
<dbReference type="AlphaFoldDB" id="A0A1T4QW73"/>
<dbReference type="InterPro" id="IPR029063">
    <property type="entry name" value="SAM-dependent_MTases_sf"/>
</dbReference>
<evidence type="ECO:0000256" key="4">
    <source>
        <dbReference type="ARBA" id="ARBA00022679"/>
    </source>
</evidence>
<protein>
    <recommendedName>
        <fullName evidence="2">site-specific DNA-methyltransferase (adenine-specific)</fullName>
        <ecNumber evidence="2">2.1.1.72</ecNumber>
    </recommendedName>
</protein>
<dbReference type="GeneID" id="303368336"/>
<dbReference type="NCBIfam" id="TIGR00571">
    <property type="entry name" value="dam"/>
    <property type="match status" value="1"/>
</dbReference>
<evidence type="ECO:0000256" key="3">
    <source>
        <dbReference type="ARBA" id="ARBA00022603"/>
    </source>
</evidence>
<dbReference type="Pfam" id="PF02086">
    <property type="entry name" value="MethyltransfD12"/>
    <property type="match status" value="1"/>
</dbReference>
<dbReference type="GO" id="GO:0009307">
    <property type="term" value="P:DNA restriction-modification system"/>
    <property type="evidence" value="ECO:0007669"/>
    <property type="project" value="InterPro"/>
</dbReference>
<accession>A0A1T4QW73</accession>
<keyword evidence="4" id="KW-0808">Transferase</keyword>
<organism evidence="7 8">
    <name type="scientific">Treponema berlinense</name>
    <dbReference type="NCBI Taxonomy" id="225004"/>
    <lineage>
        <taxon>Bacteria</taxon>
        <taxon>Pseudomonadati</taxon>
        <taxon>Spirochaetota</taxon>
        <taxon>Spirochaetia</taxon>
        <taxon>Spirochaetales</taxon>
        <taxon>Treponemataceae</taxon>
        <taxon>Treponema</taxon>
    </lineage>
</organism>
<sequence length="194" mass="22178">MSARPFIKWVGGKTQLLPEIRQRYPENITRYCEPFVGGGAVLFDVLQTFHPNEVLINDINPELINLYENIRDNCEPLIQLLEHFQTEYLETPEADRQNLYLGKRATYNHFIVERNPEYNLEKAALFIYLNKTCFNGLYRVNRNGLFNVPFNRAKSPLICDASGVPAKAVGCSALRYRSSSSLRCGGLLRKCSIA</sequence>
<dbReference type="PANTHER" id="PTHR30481">
    <property type="entry name" value="DNA ADENINE METHYLASE"/>
    <property type="match status" value="1"/>
</dbReference>